<evidence type="ECO:0008006" key="3">
    <source>
        <dbReference type="Google" id="ProtNLM"/>
    </source>
</evidence>
<protein>
    <recommendedName>
        <fullName evidence="3">DUF1963 domain-containing protein</fullName>
    </recommendedName>
</protein>
<name>A0ABY3FAZ3_9GAMM</name>
<sequence>MDMHELDILPEGTTKIEALIEKYPLSFFNLANSKKPVMPCELSELAYLGDKIKGLNIILDNAEQYESKDLWPFIGLDYLQLSFSDTDVFFEDFGNLQNWLLNLDNLKAIYFPQIHEGSELTNLIIHSLSANKSYPLIVIYKAKKGKRVKQRNKEPTQIQAPGNRKIYRANKVELTPEGIKKIIAKDKKLSSAPAKELFFSGPLEVEDGEWLLDADGLFFEESEEIAVSLSGTDSLGNFNCSCRCYWQPDEGGFYFASRVPIKYTNYTTDSDFYMSIKFSEVKITNSGICYLKGVWLQSNEQWIIEGELSKNKFKTIAL</sequence>
<reference evidence="1 2" key="1">
    <citation type="submission" date="2019-07" db="EMBL/GenBank/DDBJ databases">
        <title>Diversity of Bacteria from Kongsfjorden, Arctic.</title>
        <authorList>
            <person name="Yu Y."/>
        </authorList>
    </citation>
    <scope>NUCLEOTIDE SEQUENCE [LARGE SCALE GENOMIC DNA]</scope>
    <source>
        <strain evidence="1 2">SM1927</strain>
    </source>
</reference>
<evidence type="ECO:0000313" key="2">
    <source>
        <dbReference type="Proteomes" id="UP000317938"/>
    </source>
</evidence>
<keyword evidence="2" id="KW-1185">Reference proteome</keyword>
<organism evidence="1 2">
    <name type="scientific">Pseudoalteromonas neustonica</name>
    <dbReference type="NCBI Taxonomy" id="1840331"/>
    <lineage>
        <taxon>Bacteria</taxon>
        <taxon>Pseudomonadati</taxon>
        <taxon>Pseudomonadota</taxon>
        <taxon>Gammaproteobacteria</taxon>
        <taxon>Alteromonadales</taxon>
        <taxon>Pseudoalteromonadaceae</taxon>
        <taxon>Pseudoalteromonas</taxon>
    </lineage>
</organism>
<dbReference type="RefSeq" id="WP_145240261.1">
    <property type="nucleotide sequence ID" value="NZ_VNFF01000015.1"/>
</dbReference>
<comment type="caution">
    <text evidence="1">The sequence shown here is derived from an EMBL/GenBank/DDBJ whole genome shotgun (WGS) entry which is preliminary data.</text>
</comment>
<evidence type="ECO:0000313" key="1">
    <source>
        <dbReference type="EMBL" id="TVU81826.1"/>
    </source>
</evidence>
<accession>A0ABY3FAZ3</accession>
<dbReference type="EMBL" id="VNFF01000015">
    <property type="protein sequence ID" value="TVU81826.1"/>
    <property type="molecule type" value="Genomic_DNA"/>
</dbReference>
<dbReference type="Proteomes" id="UP000317938">
    <property type="component" value="Unassembled WGS sequence"/>
</dbReference>
<proteinExistence type="predicted"/>
<gene>
    <name evidence="1" type="ORF">FQP85_15385</name>
</gene>